<evidence type="ECO:0000256" key="1">
    <source>
        <dbReference type="SAM" id="SignalP"/>
    </source>
</evidence>
<evidence type="ECO:0000313" key="2">
    <source>
        <dbReference type="EMBL" id="ERJ94153.1"/>
    </source>
</evidence>
<protein>
    <recommendedName>
        <fullName evidence="4">DUF4829 domain-containing protein</fullName>
    </recommendedName>
</protein>
<dbReference type="EMBL" id="AWVF01000257">
    <property type="protein sequence ID" value="ERJ94153.1"/>
    <property type="molecule type" value="Genomic_DNA"/>
</dbReference>
<dbReference type="HOGENOM" id="CLU_703756_0_0_9"/>
<dbReference type="PATRIC" id="fig|411473.3.peg.1732"/>
<reference evidence="2 3" key="1">
    <citation type="submission" date="2013-07" db="EMBL/GenBank/DDBJ databases">
        <authorList>
            <person name="Weinstock G."/>
            <person name="Sodergren E."/>
            <person name="Wylie T."/>
            <person name="Fulton L."/>
            <person name="Fulton R."/>
            <person name="Fronick C."/>
            <person name="O'Laughlin M."/>
            <person name="Godfrey J."/>
            <person name="Miner T."/>
            <person name="Herter B."/>
            <person name="Appelbaum E."/>
            <person name="Cordes M."/>
            <person name="Lek S."/>
            <person name="Wollam A."/>
            <person name="Pepin K.H."/>
            <person name="Palsikar V.B."/>
            <person name="Mitreva M."/>
            <person name="Wilson R.K."/>
        </authorList>
    </citation>
    <scope>NUCLEOTIDE SEQUENCE [LARGE SCALE GENOMIC DNA]</scope>
    <source>
        <strain evidence="2 3">ATCC 27760</strain>
    </source>
</reference>
<comment type="caution">
    <text evidence="2">The sequence shown here is derived from an EMBL/GenBank/DDBJ whole genome shotgun (WGS) entry which is preliminary data.</text>
</comment>
<evidence type="ECO:0008006" key="4">
    <source>
        <dbReference type="Google" id="ProtNLM"/>
    </source>
</evidence>
<gene>
    <name evidence="2" type="ORF">RUMCAL_02098</name>
</gene>
<feature type="chain" id="PRO_5039638996" description="DUF4829 domain-containing protein" evidence="1">
    <location>
        <begin position="28"/>
        <end position="392"/>
    </location>
</feature>
<evidence type="ECO:0000313" key="3">
    <source>
        <dbReference type="Proteomes" id="UP000016662"/>
    </source>
</evidence>
<accession>U2M4A2</accession>
<name>U2M4A2_9FIRM</name>
<sequence>MRKECISMIQRKTCLGGIAAAAALLLAVTGCGKSYPAKNAAQKAETSAASESTEAADAENRPTVEQADFQLKPYAMDGIGCAVEVPDTFTTGSGNSAVSGRLSFDGTESDDAIVVAAYDAQPEEEFNQFQEDDLFELINFSTTLPQLQYFRETEIAHAENMPCKAFVGETLGTIAGEDTYVTILAVNCPAQDKMYVFSMRDKTGEFQNYRDQLADHIYLNETGYVVENDQLADAPEPEPLSYSNDTIGYQIDLPEKWERVTDTSHFYGLESLASQYDGYDLFMNRDRDYAIVAAKSMTVSDTEFYAAMEQYKSMWTGAGGNELVTSKECTVWGYAAYQLVINHTAGADPTTSVTWLINKTGDQSKWLLVRYCYREDSAAEFADTLINSIHLQ</sequence>
<keyword evidence="1" id="KW-0732">Signal</keyword>
<feature type="signal peptide" evidence="1">
    <location>
        <begin position="1"/>
        <end position="27"/>
    </location>
</feature>
<organism evidence="2 3">
    <name type="scientific">Ruminococcus callidus ATCC 27760</name>
    <dbReference type="NCBI Taxonomy" id="411473"/>
    <lineage>
        <taxon>Bacteria</taxon>
        <taxon>Bacillati</taxon>
        <taxon>Bacillota</taxon>
        <taxon>Clostridia</taxon>
        <taxon>Eubacteriales</taxon>
        <taxon>Oscillospiraceae</taxon>
        <taxon>Ruminococcus</taxon>
    </lineage>
</organism>
<proteinExistence type="predicted"/>
<dbReference type="Proteomes" id="UP000016662">
    <property type="component" value="Unassembled WGS sequence"/>
</dbReference>
<dbReference type="PROSITE" id="PS51257">
    <property type="entry name" value="PROKAR_LIPOPROTEIN"/>
    <property type="match status" value="1"/>
</dbReference>
<keyword evidence="3" id="KW-1185">Reference proteome</keyword>
<dbReference type="AlphaFoldDB" id="U2M4A2"/>